<dbReference type="EMBL" id="CACRSL010000003">
    <property type="protein sequence ID" value="VYT03658.1"/>
    <property type="molecule type" value="Genomic_DNA"/>
</dbReference>
<dbReference type="PANTHER" id="PTHR40032:SF1">
    <property type="entry name" value="EXPORTED PROTEIN"/>
    <property type="match status" value="1"/>
</dbReference>
<dbReference type="InterPro" id="IPR024301">
    <property type="entry name" value="Amidase_6"/>
</dbReference>
<evidence type="ECO:0000259" key="1">
    <source>
        <dbReference type="Pfam" id="PF12671"/>
    </source>
</evidence>
<dbReference type="PANTHER" id="PTHR40032">
    <property type="entry name" value="EXPORTED PROTEIN-RELATED"/>
    <property type="match status" value="1"/>
</dbReference>
<proteinExistence type="predicted"/>
<sequence>MKEYVHRPYNRELAVQYAHKWAFGRNPAFTDFEELGGDCTNFASQCIYAGAGVMNPTPTYGWYYYDLHHRAPAWTGVIYLYQFLTENRGIGPYADEVPLEQVEPGDVIQLRLTGRRVFHHSPVVVSRGNPATLRNTLVAAHSIDSDNRPLSTYAIEEMRCLHILGVRSLEKVWVPGS</sequence>
<gene>
    <name evidence="2" type="ORF">AULFYP135_01385</name>
</gene>
<name>A0A6N2TDD6_9FIRM</name>
<protein>
    <submittedName>
        <fullName evidence="2">Amidase domain protein</fullName>
    </submittedName>
</protein>
<dbReference type="Pfam" id="PF12671">
    <property type="entry name" value="Amidase_6"/>
    <property type="match status" value="1"/>
</dbReference>
<dbReference type="AlphaFoldDB" id="A0A6N2TDD6"/>
<reference evidence="2" key="1">
    <citation type="submission" date="2019-11" db="EMBL/GenBank/DDBJ databases">
        <authorList>
            <person name="Feng L."/>
        </authorList>
    </citation>
    <scope>NUCLEOTIDE SEQUENCE</scope>
    <source>
        <strain evidence="2">AundefinedLFYP135</strain>
    </source>
</reference>
<organism evidence="2">
    <name type="scientific">uncultured Anaerotruncus sp</name>
    <dbReference type="NCBI Taxonomy" id="905011"/>
    <lineage>
        <taxon>Bacteria</taxon>
        <taxon>Bacillati</taxon>
        <taxon>Bacillota</taxon>
        <taxon>Clostridia</taxon>
        <taxon>Eubacteriales</taxon>
        <taxon>Oscillospiraceae</taxon>
        <taxon>Anaerotruncus</taxon>
        <taxon>environmental samples</taxon>
    </lineage>
</organism>
<evidence type="ECO:0000313" key="2">
    <source>
        <dbReference type="EMBL" id="VYT03658.1"/>
    </source>
</evidence>
<feature type="domain" description="Putative amidase" evidence="1">
    <location>
        <begin position="9"/>
        <end position="159"/>
    </location>
</feature>
<accession>A0A6N2TDD6</accession>